<organism evidence="4 5">
    <name type="scientific">Paractinoplanes tereljensis</name>
    <dbReference type="NCBI Taxonomy" id="571912"/>
    <lineage>
        <taxon>Bacteria</taxon>
        <taxon>Bacillati</taxon>
        <taxon>Actinomycetota</taxon>
        <taxon>Actinomycetes</taxon>
        <taxon>Micromonosporales</taxon>
        <taxon>Micromonosporaceae</taxon>
        <taxon>Paractinoplanes</taxon>
    </lineage>
</organism>
<dbReference type="SMART" id="SM00382">
    <property type="entry name" value="AAA"/>
    <property type="match status" value="1"/>
</dbReference>
<keyword evidence="1 2" id="KW-0238">DNA-binding</keyword>
<protein>
    <submittedName>
        <fullName evidence="4">SARP family transcriptional regulator</fullName>
    </submittedName>
</protein>
<comment type="caution">
    <text evidence="4">The sequence shown here is derived from an EMBL/GenBank/DDBJ whole genome shotgun (WGS) entry which is preliminary data.</text>
</comment>
<keyword evidence="5" id="KW-1185">Reference proteome</keyword>
<dbReference type="GO" id="GO:0003677">
    <property type="term" value="F:DNA binding"/>
    <property type="evidence" value="ECO:0007669"/>
    <property type="project" value="UniProtKB-UniRule"/>
</dbReference>
<proteinExistence type="predicted"/>
<dbReference type="InterPro" id="IPR003593">
    <property type="entry name" value="AAA+_ATPase"/>
</dbReference>
<dbReference type="AlphaFoldDB" id="A0A919NXQ4"/>
<dbReference type="SMART" id="SM00862">
    <property type="entry name" value="Trans_reg_C"/>
    <property type="match status" value="1"/>
</dbReference>
<dbReference type="Gene3D" id="3.40.50.300">
    <property type="entry name" value="P-loop containing nucleotide triphosphate hydrolases"/>
    <property type="match status" value="1"/>
</dbReference>
<dbReference type="GO" id="GO:0000160">
    <property type="term" value="P:phosphorelay signal transduction system"/>
    <property type="evidence" value="ECO:0007669"/>
    <property type="project" value="InterPro"/>
</dbReference>
<accession>A0A919NXQ4</accession>
<name>A0A919NXQ4_9ACTN</name>
<dbReference type="Proteomes" id="UP000623608">
    <property type="component" value="Unassembled WGS sequence"/>
</dbReference>
<evidence type="ECO:0000259" key="3">
    <source>
        <dbReference type="PROSITE" id="PS51755"/>
    </source>
</evidence>
<dbReference type="InterPro" id="IPR027417">
    <property type="entry name" value="P-loop_NTPase"/>
</dbReference>
<dbReference type="PRINTS" id="PR00364">
    <property type="entry name" value="DISEASERSIST"/>
</dbReference>
<dbReference type="InterPro" id="IPR016032">
    <property type="entry name" value="Sig_transdc_resp-reg_C-effctor"/>
</dbReference>
<dbReference type="InterPro" id="IPR011990">
    <property type="entry name" value="TPR-like_helical_dom_sf"/>
</dbReference>
<dbReference type="InterPro" id="IPR036388">
    <property type="entry name" value="WH-like_DNA-bd_sf"/>
</dbReference>
<dbReference type="Gene3D" id="1.10.10.10">
    <property type="entry name" value="Winged helix-like DNA-binding domain superfamily/Winged helix DNA-binding domain"/>
    <property type="match status" value="1"/>
</dbReference>
<dbReference type="PANTHER" id="PTHR47691">
    <property type="entry name" value="REGULATOR-RELATED"/>
    <property type="match status" value="1"/>
</dbReference>
<feature type="domain" description="OmpR/PhoB-type" evidence="3">
    <location>
        <begin position="1"/>
        <end position="98"/>
    </location>
</feature>
<dbReference type="PANTHER" id="PTHR47691:SF3">
    <property type="entry name" value="HTH-TYPE TRANSCRIPTIONAL REGULATOR RV0890C-RELATED"/>
    <property type="match status" value="1"/>
</dbReference>
<dbReference type="SUPFAM" id="SSF52540">
    <property type="entry name" value="P-loop containing nucleoside triphosphate hydrolases"/>
    <property type="match status" value="1"/>
</dbReference>
<dbReference type="InterPro" id="IPR001867">
    <property type="entry name" value="OmpR/PhoB-type_DNA-bd"/>
</dbReference>
<dbReference type="SUPFAM" id="SSF46894">
    <property type="entry name" value="C-terminal effector domain of the bipartite response regulators"/>
    <property type="match status" value="1"/>
</dbReference>
<dbReference type="EMBL" id="BOMY01000053">
    <property type="protein sequence ID" value="GIF25607.1"/>
    <property type="molecule type" value="Genomic_DNA"/>
</dbReference>
<evidence type="ECO:0000313" key="4">
    <source>
        <dbReference type="EMBL" id="GIF25607.1"/>
    </source>
</evidence>
<evidence type="ECO:0000256" key="2">
    <source>
        <dbReference type="PROSITE-ProRule" id="PRU01091"/>
    </source>
</evidence>
<evidence type="ECO:0000256" key="1">
    <source>
        <dbReference type="ARBA" id="ARBA00023125"/>
    </source>
</evidence>
<evidence type="ECO:0000313" key="5">
    <source>
        <dbReference type="Proteomes" id="UP000623608"/>
    </source>
</evidence>
<feature type="DNA-binding region" description="OmpR/PhoB-type" evidence="2">
    <location>
        <begin position="1"/>
        <end position="98"/>
    </location>
</feature>
<sequence>MWLSLFGSLSARVSGVELSLGPPQQRAMLALLLARCGTPVSPDDLVAALWPGGTAPASAAGIVHRYASGLRRALEPGMPARAPSRWIVRSSAGYALIADAESADVARLRALHVPGASLDELLEACALTAEPVDPGLAVRSHPWLQALEAERSAVLIAAADLALPSGQTSRVVPLLRAFAPPDTAITTRLARALEPATRPAQLPADPGVFAGRSRELAQLAAGPAPVTVITGVGGAGKTTLAVRWAHRLASEHPDGQLFVNLNGFDPVRPPVDAATALHGFLEALGVPAPSIPAGLPARTDQFRSLVAGRRMLILIDNARYAADVRLLLPDSAGVTVLVTSRHPLTELAGRRVELGVFDTGEARELLAARIGAARVAAAPDAVDDLVRQCGGLALALAIVAARAAVNPRFDLAALAEEITARRLDGFDVDAPGADLRATFTSSYRMLSPAAARLFRLLPMLPGPDFAAPATVALAGHPAETAAALAELVDAQLVTTPRPGRYGLHDLIREYADELAEPGRVEALRRALDHCLRSAVAGRNLLSPQRAPVPLPALSPGVVPLAFPARADVTAWYADERPVLADAVQVAHRHRLDRHAAALAWASATFHSINGHWHDLLVAHRTGLASALRAGDRWWAAVLHRYLGRALVAFDDFAGAEHHRHEALRLFEELGDRRWTAHSLISIASDRANRSELLSAAELDEVIGLYLRARELYREARELNPGEGGPDEATVLLHVGWLLNHHSDRLPEAVGHLRQSLALLSDTDEVNLRANAGGYLGQSLALLGDYDEAIAVFHAADRDWADLGERFYRAEVQTQLGVCLWKTGSPDAALVAWEHATDLLDGVVLAVADTLRTRLDGFRKDPESATIHPAA</sequence>
<reference evidence="4" key="1">
    <citation type="submission" date="2021-01" db="EMBL/GenBank/DDBJ databases">
        <title>Whole genome shotgun sequence of Actinoplanes tereljensis NBRC 105297.</title>
        <authorList>
            <person name="Komaki H."/>
            <person name="Tamura T."/>
        </authorList>
    </citation>
    <scope>NUCLEOTIDE SEQUENCE</scope>
    <source>
        <strain evidence="4">NBRC 105297</strain>
    </source>
</reference>
<gene>
    <name evidence="4" type="ORF">Ate02nite_83370</name>
</gene>
<dbReference type="PROSITE" id="PS51755">
    <property type="entry name" value="OMPR_PHOB"/>
    <property type="match status" value="1"/>
</dbReference>
<dbReference type="GO" id="GO:0006355">
    <property type="term" value="P:regulation of DNA-templated transcription"/>
    <property type="evidence" value="ECO:0007669"/>
    <property type="project" value="InterPro"/>
</dbReference>
<dbReference type="RefSeq" id="WP_203813425.1">
    <property type="nucleotide sequence ID" value="NZ_BOMY01000053.1"/>
</dbReference>
<dbReference type="Gene3D" id="1.25.40.10">
    <property type="entry name" value="Tetratricopeptide repeat domain"/>
    <property type="match status" value="1"/>
</dbReference>
<dbReference type="SUPFAM" id="SSF48452">
    <property type="entry name" value="TPR-like"/>
    <property type="match status" value="2"/>
</dbReference>